<dbReference type="EMBL" id="LZMS01000066">
    <property type="protein sequence ID" value="OBX61603.1"/>
    <property type="molecule type" value="Genomic_DNA"/>
</dbReference>
<comment type="caution">
    <text evidence="1">The sequence shown here is derived from an EMBL/GenBank/DDBJ whole genome shotgun (WGS) entry which is preliminary data.</text>
</comment>
<sequence>MPTVISQNANINAERLFTALMDNSVLIKDKNSNIEKVALDYQTFVQLQEFLSLMSHKKQDNAFVSLADTFKNLKNADKMDFDVDFDSIRKNQPLPQFDDLDYLFD</sequence>
<dbReference type="Proteomes" id="UP000092607">
    <property type="component" value="Unassembled WGS sequence"/>
</dbReference>
<proteinExistence type="predicted"/>
<accession>A0A1B8PZ01</accession>
<evidence type="ECO:0000313" key="2">
    <source>
        <dbReference type="Proteomes" id="UP000092607"/>
    </source>
</evidence>
<protein>
    <submittedName>
        <fullName evidence="1">Uncharacterized protein</fullName>
    </submittedName>
</protein>
<evidence type="ECO:0000313" key="1">
    <source>
        <dbReference type="EMBL" id="OBX61603.1"/>
    </source>
</evidence>
<dbReference type="RefSeq" id="WP_065256246.1">
    <property type="nucleotide sequence ID" value="NZ_JARDJM010000026.1"/>
</dbReference>
<dbReference type="OrthoDB" id="6647804at2"/>
<organism evidence="1 2">
    <name type="scientific">Moraxella lacunata</name>
    <dbReference type="NCBI Taxonomy" id="477"/>
    <lineage>
        <taxon>Bacteria</taxon>
        <taxon>Pseudomonadati</taxon>
        <taxon>Pseudomonadota</taxon>
        <taxon>Gammaproteobacteria</taxon>
        <taxon>Moraxellales</taxon>
        <taxon>Moraxellaceae</taxon>
        <taxon>Moraxella</taxon>
    </lineage>
</organism>
<gene>
    <name evidence="1" type="ORF">A9309_07995</name>
</gene>
<reference evidence="1 2" key="1">
    <citation type="submission" date="2016-06" db="EMBL/GenBank/DDBJ databases">
        <title>Draft genome of Moraxella lacunata CCUG 57757A.</title>
        <authorList>
            <person name="Salva-Serra F."/>
            <person name="Engstrom-Jakobsson H."/>
            <person name="Thorell K."/>
            <person name="Gonzales-Siles L."/>
            <person name="Karlsson R."/>
            <person name="Boulund F."/>
            <person name="Engstrand L."/>
            <person name="Kristiansson E."/>
            <person name="Moore E."/>
        </authorList>
    </citation>
    <scope>NUCLEOTIDE SEQUENCE [LARGE SCALE GENOMIC DNA]</scope>
    <source>
        <strain evidence="1 2">CCUG 57757A</strain>
    </source>
</reference>
<dbReference type="AlphaFoldDB" id="A0A1B8PZ01"/>
<name>A0A1B8PZ01_MORLA</name>